<comment type="caution">
    <text evidence="2">The sequence shown here is derived from an EMBL/GenBank/DDBJ whole genome shotgun (WGS) entry which is preliminary data.</text>
</comment>
<keyword evidence="3" id="KW-1185">Reference proteome</keyword>
<dbReference type="Proteomes" id="UP000660262">
    <property type="component" value="Unassembled WGS sequence"/>
</dbReference>
<dbReference type="AlphaFoldDB" id="A0A830HNH7"/>
<feature type="compositionally biased region" description="Basic residues" evidence="1">
    <location>
        <begin position="143"/>
        <end position="159"/>
    </location>
</feature>
<feature type="region of interest" description="Disordered" evidence="1">
    <location>
        <begin position="98"/>
        <end position="159"/>
    </location>
</feature>
<sequence length="159" mass="17789">MSPSCSCHRVALQFTYAPAPDGADEADESLLQEQQVVDISDTFLMNESSSSSPSMMYKTIWAFTNRLLTELIQHVDSSSSHGGRNQLTQSAVDGALMKAHHAITDEKEVNQEEGANDDEVARAWLEEQPEDSDCEDDKQTEKNKKRKVAKTQNTRKKIK</sequence>
<dbReference type="EMBL" id="BNJQ01000016">
    <property type="protein sequence ID" value="GHP07340.1"/>
    <property type="molecule type" value="Genomic_DNA"/>
</dbReference>
<feature type="compositionally biased region" description="Acidic residues" evidence="1">
    <location>
        <begin position="127"/>
        <end position="136"/>
    </location>
</feature>
<evidence type="ECO:0000313" key="3">
    <source>
        <dbReference type="Proteomes" id="UP000660262"/>
    </source>
</evidence>
<accession>A0A830HNH7</accession>
<protein>
    <submittedName>
        <fullName evidence="2">Uncharacterized protein</fullName>
    </submittedName>
</protein>
<name>A0A830HNH7_9CHLO</name>
<organism evidence="2 3">
    <name type="scientific">Pycnococcus provasolii</name>
    <dbReference type="NCBI Taxonomy" id="41880"/>
    <lineage>
        <taxon>Eukaryota</taxon>
        <taxon>Viridiplantae</taxon>
        <taxon>Chlorophyta</taxon>
        <taxon>Pseudoscourfieldiophyceae</taxon>
        <taxon>Pseudoscourfieldiales</taxon>
        <taxon>Pycnococcaceae</taxon>
        <taxon>Pycnococcus</taxon>
    </lineage>
</organism>
<proteinExistence type="predicted"/>
<gene>
    <name evidence="2" type="ORF">PPROV_000608100</name>
</gene>
<evidence type="ECO:0000313" key="2">
    <source>
        <dbReference type="EMBL" id="GHP07340.1"/>
    </source>
</evidence>
<reference evidence="2" key="1">
    <citation type="submission" date="2020-10" db="EMBL/GenBank/DDBJ databases">
        <title>Unveiling of a novel bifunctional photoreceptor, Dualchrome1, isolated from a cosmopolitan green alga.</title>
        <authorList>
            <person name="Suzuki S."/>
            <person name="Kawachi M."/>
        </authorList>
    </citation>
    <scope>NUCLEOTIDE SEQUENCE</scope>
    <source>
        <strain evidence="2">NIES 2893</strain>
    </source>
</reference>
<evidence type="ECO:0000256" key="1">
    <source>
        <dbReference type="SAM" id="MobiDB-lite"/>
    </source>
</evidence>